<dbReference type="EMBL" id="JAGIZQ010000001">
    <property type="protein sequence ID" value="KAH6651042.1"/>
    <property type="molecule type" value="Genomic_DNA"/>
</dbReference>
<keyword evidence="2" id="KW-1185">Reference proteome</keyword>
<evidence type="ECO:0000313" key="1">
    <source>
        <dbReference type="EMBL" id="KAH6651042.1"/>
    </source>
</evidence>
<dbReference type="Proteomes" id="UP000724584">
    <property type="component" value="Unassembled WGS sequence"/>
</dbReference>
<reference evidence="1 2" key="1">
    <citation type="journal article" date="2021" name="Nat. Commun.">
        <title>Genetic determinants of endophytism in the Arabidopsis root mycobiome.</title>
        <authorList>
            <person name="Mesny F."/>
            <person name="Miyauchi S."/>
            <person name="Thiergart T."/>
            <person name="Pickel B."/>
            <person name="Atanasova L."/>
            <person name="Karlsson M."/>
            <person name="Huettel B."/>
            <person name="Barry K.W."/>
            <person name="Haridas S."/>
            <person name="Chen C."/>
            <person name="Bauer D."/>
            <person name="Andreopoulos W."/>
            <person name="Pangilinan J."/>
            <person name="LaButti K."/>
            <person name="Riley R."/>
            <person name="Lipzen A."/>
            <person name="Clum A."/>
            <person name="Drula E."/>
            <person name="Henrissat B."/>
            <person name="Kohler A."/>
            <person name="Grigoriev I.V."/>
            <person name="Martin F.M."/>
            <person name="Hacquard S."/>
        </authorList>
    </citation>
    <scope>NUCLEOTIDE SEQUENCE [LARGE SCALE GENOMIC DNA]</scope>
    <source>
        <strain evidence="1 2">MPI-SDFR-AT-0079</strain>
    </source>
</reference>
<gene>
    <name evidence="1" type="ORF">F5144DRAFT_589364</name>
</gene>
<name>A0ACB7PQH1_9PEZI</name>
<organism evidence="1 2">
    <name type="scientific">Chaetomium tenue</name>
    <dbReference type="NCBI Taxonomy" id="1854479"/>
    <lineage>
        <taxon>Eukaryota</taxon>
        <taxon>Fungi</taxon>
        <taxon>Dikarya</taxon>
        <taxon>Ascomycota</taxon>
        <taxon>Pezizomycotina</taxon>
        <taxon>Sordariomycetes</taxon>
        <taxon>Sordariomycetidae</taxon>
        <taxon>Sordariales</taxon>
        <taxon>Chaetomiaceae</taxon>
        <taxon>Chaetomium</taxon>
    </lineage>
</organism>
<accession>A0ACB7PQH1</accession>
<evidence type="ECO:0000313" key="2">
    <source>
        <dbReference type="Proteomes" id="UP000724584"/>
    </source>
</evidence>
<protein>
    <submittedName>
        <fullName evidence="1">Uncharacterized protein</fullName>
    </submittedName>
</protein>
<proteinExistence type="predicted"/>
<sequence length="335" mass="37893">MVGVPRSKGCITCRKRRKRCRKAGLACEGYSAERVFVVSTPRSRQAGYRASPTPSSVGLPWQRIIQQNQVSSNITNLRLLARPEDERRCIDQFWEAYFSSGQPIPDSAARSYTCTWTETARKFDRGDDCLRYALWANCLLVTGKRHGTVWMLRVGSRFYGEALANLRNSLGGTRGPRRGTLIATIKLLSMFEVWVTTPAAHIDGEAHHMFADERVEMRLVLGAPEWKSIPWQKVPKDFKDILVDVLVDMPQLVEEFDNMRLCADATKRAALQVELEQKCWEHDQQLLAWLASSGQFLDPRQTSPHIQTRCTMLAISRHPSARSSNPKQGCSGNKA</sequence>
<comment type="caution">
    <text evidence="1">The sequence shown here is derived from an EMBL/GenBank/DDBJ whole genome shotgun (WGS) entry which is preliminary data.</text>
</comment>